<dbReference type="InterPro" id="IPR036513">
    <property type="entry name" value="STAS_dom_sf"/>
</dbReference>
<dbReference type="AlphaFoldDB" id="A0AAV2WPH2"/>
<dbReference type="CDD" id="cd07043">
    <property type="entry name" value="STAS_anti-anti-sigma_factors"/>
    <property type="match status" value="1"/>
</dbReference>
<dbReference type="InterPro" id="IPR002645">
    <property type="entry name" value="STAS_dom"/>
</dbReference>
<organism evidence="2 3">
    <name type="scientific">Mycolicibacterium neoaurum</name>
    <name type="common">Mycobacterium neoaurum</name>
    <dbReference type="NCBI Taxonomy" id="1795"/>
    <lineage>
        <taxon>Bacteria</taxon>
        <taxon>Bacillati</taxon>
        <taxon>Actinomycetota</taxon>
        <taxon>Actinomycetes</taxon>
        <taxon>Mycobacteriales</taxon>
        <taxon>Mycobacteriaceae</taxon>
        <taxon>Mycolicibacterium</taxon>
    </lineage>
</organism>
<evidence type="ECO:0000259" key="1">
    <source>
        <dbReference type="PROSITE" id="PS50801"/>
    </source>
</evidence>
<dbReference type="Proteomes" id="UP000028864">
    <property type="component" value="Unassembled WGS sequence"/>
</dbReference>
<dbReference type="EMBL" id="LK021340">
    <property type="protein sequence ID" value="CDQ46049.1"/>
    <property type="molecule type" value="Genomic_DNA"/>
</dbReference>
<dbReference type="PROSITE" id="PS50801">
    <property type="entry name" value="STAS"/>
    <property type="match status" value="1"/>
</dbReference>
<dbReference type="PANTHER" id="PTHR33495">
    <property type="entry name" value="ANTI-SIGMA FACTOR ANTAGONIST TM_1081-RELATED-RELATED"/>
    <property type="match status" value="1"/>
</dbReference>
<protein>
    <submittedName>
        <fullName evidence="2">Anti-anti-sigma factor</fullName>
    </submittedName>
</protein>
<evidence type="ECO:0000313" key="2">
    <source>
        <dbReference type="EMBL" id="CDQ46049.1"/>
    </source>
</evidence>
<dbReference type="SUPFAM" id="SSF52091">
    <property type="entry name" value="SpoIIaa-like"/>
    <property type="match status" value="1"/>
</dbReference>
<sequence>MRNMVGNSGASVCGVSTRLVDGTVVITVTGTIDMVTVAHLEGGIESAMAGAPERVVIDLLGVQFLASIGIGALVAVHHHPTVRLAVVAAGPATARPLQLVGVADVIDVCPTLDEALNTVLAQR</sequence>
<dbReference type="Pfam" id="PF01740">
    <property type="entry name" value="STAS"/>
    <property type="match status" value="1"/>
</dbReference>
<proteinExistence type="predicted"/>
<dbReference type="Gene3D" id="3.30.750.24">
    <property type="entry name" value="STAS domain"/>
    <property type="match status" value="1"/>
</dbReference>
<reference evidence="2" key="2">
    <citation type="submission" date="2015-09" db="EMBL/GenBank/DDBJ databases">
        <title>Draft genome sequence of Mycobacterium neoaurum DSM 44074.</title>
        <authorList>
            <person name="Croce O."/>
            <person name="Robert C."/>
            <person name="Raoult D."/>
            <person name="Drancourt M."/>
        </authorList>
    </citation>
    <scope>NUCLEOTIDE SEQUENCE</scope>
    <source>
        <strain evidence="2">DSM 44074</strain>
    </source>
</reference>
<feature type="domain" description="STAS" evidence="1">
    <location>
        <begin position="13"/>
        <end position="119"/>
    </location>
</feature>
<evidence type="ECO:0000313" key="3">
    <source>
        <dbReference type="Proteomes" id="UP000028864"/>
    </source>
</evidence>
<dbReference type="PANTHER" id="PTHR33495:SF13">
    <property type="entry name" value="ANTI-SIGMA-F FACTOR ANTAGONIST RSFB"/>
    <property type="match status" value="1"/>
</dbReference>
<gene>
    <name evidence="2" type="ORF">BN1047_03952</name>
</gene>
<name>A0AAV2WPH2_MYCNE</name>
<accession>A0AAV2WPH2</accession>
<dbReference type="GO" id="GO:0043856">
    <property type="term" value="F:anti-sigma factor antagonist activity"/>
    <property type="evidence" value="ECO:0007669"/>
    <property type="project" value="TreeGrafter"/>
</dbReference>
<reference evidence="2" key="1">
    <citation type="submission" date="2014-05" db="EMBL/GenBank/DDBJ databases">
        <authorList>
            <person name="Urmite Genomes"/>
        </authorList>
    </citation>
    <scope>NUCLEOTIDE SEQUENCE</scope>
    <source>
        <strain evidence="2">DSM 44074</strain>
    </source>
</reference>